<dbReference type="EMBL" id="ALAB01000006">
    <property type="protein sequence ID" value="EJI86257.1"/>
    <property type="molecule type" value="Genomic_DNA"/>
</dbReference>
<organism evidence="1 2">
    <name type="scientific">Alishewanella aestuarii B11</name>
    <dbReference type="NCBI Taxonomy" id="1197174"/>
    <lineage>
        <taxon>Bacteria</taxon>
        <taxon>Pseudomonadati</taxon>
        <taxon>Pseudomonadota</taxon>
        <taxon>Gammaproteobacteria</taxon>
        <taxon>Alteromonadales</taxon>
        <taxon>Alteromonadaceae</taxon>
        <taxon>Alishewanella</taxon>
    </lineage>
</organism>
<dbReference type="AlphaFoldDB" id="J2IGB0"/>
<reference evidence="1 2" key="1">
    <citation type="journal article" date="2012" name="J. Bacteriol.">
        <title>Genome Sequence of Pectin-Degrading Alishewanella aestuarii Strain B11T, Isolated from Tidal Flat Sediment.</title>
        <authorList>
            <person name="Jung J."/>
            <person name="Choi S."/>
            <person name="Chun J."/>
            <person name="Park W."/>
        </authorList>
    </citation>
    <scope>NUCLEOTIDE SEQUENCE [LARGE SCALE GENOMIC DNA]</scope>
    <source>
        <strain evidence="1 2">B11</strain>
    </source>
</reference>
<accession>J2IGB0</accession>
<comment type="caution">
    <text evidence="1">The sequence shown here is derived from an EMBL/GenBank/DDBJ whole genome shotgun (WGS) entry which is preliminary data.</text>
</comment>
<keyword evidence="2" id="KW-1185">Reference proteome</keyword>
<sequence>MKKAGYPAFFIGCSFYLQQPDAGGKMSRLLKGQQVMAGRKP</sequence>
<proteinExistence type="predicted"/>
<name>J2IGB0_9ALTE</name>
<evidence type="ECO:0000313" key="1">
    <source>
        <dbReference type="EMBL" id="EJI86257.1"/>
    </source>
</evidence>
<evidence type="ECO:0000313" key="2">
    <source>
        <dbReference type="Proteomes" id="UP000012043"/>
    </source>
</evidence>
<dbReference type="PATRIC" id="fig|1197174.4.peg.871"/>
<gene>
    <name evidence="1" type="ORF">AEST_08870</name>
</gene>
<dbReference type="Proteomes" id="UP000012043">
    <property type="component" value="Unassembled WGS sequence"/>
</dbReference>
<protein>
    <submittedName>
        <fullName evidence="1">Uncharacterized protein</fullName>
    </submittedName>
</protein>